<feature type="domain" description="HTH luxR-type" evidence="2">
    <location>
        <begin position="479"/>
        <end position="544"/>
    </location>
</feature>
<keyword evidence="4" id="KW-1185">Reference proteome</keyword>
<dbReference type="GO" id="GO:0006355">
    <property type="term" value="P:regulation of DNA-templated transcription"/>
    <property type="evidence" value="ECO:0007669"/>
    <property type="project" value="InterPro"/>
</dbReference>
<dbReference type="OrthoDB" id="27092at2"/>
<dbReference type="Pfam" id="PF00196">
    <property type="entry name" value="GerE"/>
    <property type="match status" value="1"/>
</dbReference>
<evidence type="ECO:0000313" key="3">
    <source>
        <dbReference type="EMBL" id="RXZ73259.1"/>
    </source>
</evidence>
<dbReference type="PANTHER" id="PTHR43214">
    <property type="entry name" value="TWO-COMPONENT RESPONSE REGULATOR"/>
    <property type="match status" value="1"/>
</dbReference>
<evidence type="ECO:0000259" key="2">
    <source>
        <dbReference type="PROSITE" id="PS50043"/>
    </source>
</evidence>
<dbReference type="InterPro" id="IPR016032">
    <property type="entry name" value="Sig_transdc_resp-reg_C-effctor"/>
</dbReference>
<dbReference type="InterPro" id="IPR011990">
    <property type="entry name" value="TPR-like_helical_dom_sf"/>
</dbReference>
<reference evidence="3 4" key="1">
    <citation type="submission" date="2019-01" db="EMBL/GenBank/DDBJ databases">
        <title>Agromyces.</title>
        <authorList>
            <person name="Li J."/>
        </authorList>
    </citation>
    <scope>NUCLEOTIDE SEQUENCE [LARGE SCALE GENOMIC DNA]</scope>
    <source>
        <strain evidence="3 4">DSM 15934</strain>
    </source>
</reference>
<dbReference type="PROSITE" id="PS00622">
    <property type="entry name" value="HTH_LUXR_1"/>
    <property type="match status" value="1"/>
</dbReference>
<sequence>MEDVAALVIHARDLHRQSRWAEACDEFLLADHAEPLGVDDLELLAESAQILGRGDDAVRALERVYHARVSAGELDAAVTAGFWLWQALILDGEFARAGGWAARVRQMVAEHPEGHEQGWLLITQAYGQVAAGEYEDAVGLARRAAELGARQGVVDLFAFATTICGRALLKAGRLEEGLGRMDEGMLSVTEGATSPRVTSMLYCSAIATCHEALELGRVREWGRSLDGWLNTLPPLHGAYFGNCRIYRSLLLRLQGSWHAAVEELDDVCIELAEGYGRRVVGHAYYHLAEMHRLLGDVAEAEDAYRRASDYGEPIQPGLALLRLAQGEVGTAVTGMRRALAEAGSDLDRCRLLPDLVTALLAAGEVEEAKRALDELVMVADGFPTAAMRAELAFARAGVALAEARAADALPLLRAAATTWRDLDAPYETAKASVLIAAACRDLSDEEAAVFELRSAAETFARLGALPDLHRVERLLAPGEGAGTHGLSAREMEVLRLVANGKTNHAIASELFLSERTVDRHVSNIFDKLGVRSRTAAATYAIEHHLFVTGLL</sequence>
<dbReference type="SMART" id="SM00421">
    <property type="entry name" value="HTH_LUXR"/>
    <property type="match status" value="1"/>
</dbReference>
<protein>
    <submittedName>
        <fullName evidence="3">Helix-turn-helix transcriptional regulator</fullName>
    </submittedName>
</protein>
<dbReference type="Gene3D" id="1.10.10.10">
    <property type="entry name" value="Winged helix-like DNA-binding domain superfamily/Winged helix DNA-binding domain"/>
    <property type="match status" value="1"/>
</dbReference>
<dbReference type="InterPro" id="IPR036388">
    <property type="entry name" value="WH-like_DNA-bd_sf"/>
</dbReference>
<evidence type="ECO:0000313" key="4">
    <source>
        <dbReference type="Proteomes" id="UP000293865"/>
    </source>
</evidence>
<dbReference type="Gene3D" id="1.25.40.10">
    <property type="entry name" value="Tetratricopeptide repeat domain"/>
    <property type="match status" value="2"/>
</dbReference>
<dbReference type="Proteomes" id="UP000293865">
    <property type="component" value="Unassembled WGS sequence"/>
</dbReference>
<comment type="caution">
    <text evidence="3">The sequence shown here is derived from an EMBL/GenBank/DDBJ whole genome shotgun (WGS) entry which is preliminary data.</text>
</comment>
<evidence type="ECO:0000256" key="1">
    <source>
        <dbReference type="ARBA" id="ARBA00023125"/>
    </source>
</evidence>
<dbReference type="PROSITE" id="PS50043">
    <property type="entry name" value="HTH_LUXR_2"/>
    <property type="match status" value="1"/>
</dbReference>
<dbReference type="SUPFAM" id="SSF46894">
    <property type="entry name" value="C-terminal effector domain of the bipartite response regulators"/>
    <property type="match status" value="1"/>
</dbReference>
<dbReference type="InterPro" id="IPR000792">
    <property type="entry name" value="Tscrpt_reg_LuxR_C"/>
</dbReference>
<dbReference type="CDD" id="cd06170">
    <property type="entry name" value="LuxR_C_like"/>
    <property type="match status" value="1"/>
</dbReference>
<dbReference type="GO" id="GO:0003677">
    <property type="term" value="F:DNA binding"/>
    <property type="evidence" value="ECO:0007669"/>
    <property type="project" value="UniProtKB-KW"/>
</dbReference>
<dbReference type="AlphaFoldDB" id="A0A4Q2L6B0"/>
<dbReference type="PRINTS" id="PR00038">
    <property type="entry name" value="HTHLUXR"/>
</dbReference>
<dbReference type="InterPro" id="IPR039420">
    <property type="entry name" value="WalR-like"/>
</dbReference>
<accession>A0A4Q2L6B0</accession>
<keyword evidence="1" id="KW-0238">DNA-binding</keyword>
<dbReference type="SUPFAM" id="SSF48452">
    <property type="entry name" value="TPR-like"/>
    <property type="match status" value="2"/>
</dbReference>
<dbReference type="RefSeq" id="WP_129518961.1">
    <property type="nucleotide sequence ID" value="NZ_SDPN01000001.1"/>
</dbReference>
<dbReference type="EMBL" id="SDPN01000001">
    <property type="protein sequence ID" value="RXZ73259.1"/>
    <property type="molecule type" value="Genomic_DNA"/>
</dbReference>
<proteinExistence type="predicted"/>
<name>A0A4Q2L6B0_9MICO</name>
<organism evidence="3 4">
    <name type="scientific">Agromyces albus</name>
    <dbReference type="NCBI Taxonomy" id="205332"/>
    <lineage>
        <taxon>Bacteria</taxon>
        <taxon>Bacillati</taxon>
        <taxon>Actinomycetota</taxon>
        <taxon>Actinomycetes</taxon>
        <taxon>Micrococcales</taxon>
        <taxon>Microbacteriaceae</taxon>
        <taxon>Agromyces</taxon>
    </lineage>
</organism>
<gene>
    <name evidence="3" type="ORF">ESP51_00720</name>
</gene>